<dbReference type="EMBL" id="JBEPMP010000001">
    <property type="protein sequence ID" value="MET3729382.1"/>
    <property type="molecule type" value="Genomic_DNA"/>
</dbReference>
<proteinExistence type="predicted"/>
<evidence type="ECO:0000259" key="1">
    <source>
        <dbReference type="Pfam" id="PF03445"/>
    </source>
</evidence>
<evidence type="ECO:0000259" key="2">
    <source>
        <dbReference type="Pfam" id="PF10335"/>
    </source>
</evidence>
<dbReference type="Proteomes" id="UP001549097">
    <property type="component" value="Unassembled WGS sequence"/>
</dbReference>
<comment type="caution">
    <text evidence="3">The sequence shown here is derived from an EMBL/GenBank/DDBJ whole genome shotgun (WGS) entry which is preliminary data.</text>
</comment>
<organism evidence="3 4">
    <name type="scientific">Fictibacillus halophilus</name>
    <dbReference type="NCBI Taxonomy" id="1610490"/>
    <lineage>
        <taxon>Bacteria</taxon>
        <taxon>Bacillati</taxon>
        <taxon>Bacillota</taxon>
        <taxon>Bacilli</taxon>
        <taxon>Bacillales</taxon>
        <taxon>Fictibacillaceae</taxon>
        <taxon>Fictibacillus</taxon>
    </lineage>
</organism>
<accession>A0ABV2LP90</accession>
<dbReference type="CDD" id="cd05401">
    <property type="entry name" value="NT_GlnE_GlnD_like"/>
    <property type="match status" value="1"/>
</dbReference>
<reference evidence="3 4" key="1">
    <citation type="submission" date="2024-06" db="EMBL/GenBank/DDBJ databases">
        <title>Genomic Encyclopedia of Type Strains, Phase IV (KMG-IV): sequencing the most valuable type-strain genomes for metagenomic binning, comparative biology and taxonomic classification.</title>
        <authorList>
            <person name="Goeker M."/>
        </authorList>
    </citation>
    <scope>NUCLEOTIDE SEQUENCE [LARGE SCALE GENOMIC DNA]</scope>
    <source>
        <strain evidence="3 4">DSM 100124</strain>
    </source>
</reference>
<evidence type="ECO:0000313" key="3">
    <source>
        <dbReference type="EMBL" id="MET3729382.1"/>
    </source>
</evidence>
<gene>
    <name evidence="3" type="ORF">ABID52_002963</name>
</gene>
<dbReference type="RefSeq" id="WP_198766538.1">
    <property type="nucleotide sequence ID" value="NZ_JAEACF010000001.1"/>
</dbReference>
<name>A0ABV2LP90_9BACL</name>
<dbReference type="Pfam" id="PF10335">
    <property type="entry name" value="DUF294_C"/>
    <property type="match status" value="1"/>
</dbReference>
<feature type="domain" description="DUF294" evidence="2">
    <location>
        <begin position="178"/>
        <end position="316"/>
    </location>
</feature>
<sequence length="325" mass="37899">MPYSQIKRWRDNKCGEHQHSSQALNDFHDELMRKVFDSALEKHIAEFGPVPCRYAWFVMGSAGRSEQAIISDQDHGLIYEEKSVKTKQYFITFGKELANGLNEVGYPYCDGNVMSSNPVWTKSITEWEEQLSKWLTEESFESIRFLLIFYDARVLIGEEAYCKKLKKLIHDCLKQKPHLLERLLENTQHVKKAVGFFHQFLTESHGSHAGSIDLKQSGFLPYVNNVRLLAMKESLEATSTLSRLKELNGMSKYSVDLSWCAKEFELLLHYRLKYHRKTTENYDDIHYLNIKELSKDDRKDMKHILLNGQKLQTYTQSVIKGTIET</sequence>
<keyword evidence="4" id="KW-1185">Reference proteome</keyword>
<dbReference type="InterPro" id="IPR018821">
    <property type="entry name" value="DUF294_put_nucleoTrafse_sb-bd"/>
</dbReference>
<feature type="domain" description="Protein-PII uridylyltransferase N-terminal" evidence="1">
    <location>
        <begin position="20"/>
        <end position="139"/>
    </location>
</feature>
<dbReference type="InterPro" id="IPR005105">
    <property type="entry name" value="GlnD_Uridyltrans_N"/>
</dbReference>
<evidence type="ECO:0000313" key="4">
    <source>
        <dbReference type="Proteomes" id="UP001549097"/>
    </source>
</evidence>
<dbReference type="Pfam" id="PF03445">
    <property type="entry name" value="DUF294"/>
    <property type="match status" value="1"/>
</dbReference>
<protein>
    <submittedName>
        <fullName evidence="3">CBS domain-containing protein</fullName>
    </submittedName>
</protein>